<dbReference type="RefSeq" id="WP_257530290.1">
    <property type="nucleotide sequence ID" value="NZ_JANKAS010000004.1"/>
</dbReference>
<keyword evidence="10" id="KW-1015">Disulfide bond</keyword>
<dbReference type="SUPFAM" id="SSF51230">
    <property type="entry name" value="Single hybrid motif"/>
    <property type="match status" value="1"/>
</dbReference>
<evidence type="ECO:0000256" key="13">
    <source>
        <dbReference type="PIRSR" id="PIRSR000350-2"/>
    </source>
</evidence>
<evidence type="ECO:0000256" key="6">
    <source>
        <dbReference type="ARBA" id="ARBA00022630"/>
    </source>
</evidence>
<dbReference type="NCBIfam" id="TIGR01350">
    <property type="entry name" value="lipoamide_DH"/>
    <property type="match status" value="1"/>
</dbReference>
<comment type="cofactor">
    <cofactor evidence="14 16">
        <name>FAD</name>
        <dbReference type="ChEBI" id="CHEBI:57692"/>
    </cofactor>
    <text evidence="14 16">Binds 1 FAD per subunit.</text>
</comment>
<dbReference type="AlphaFoldDB" id="A0AAE3KZH0"/>
<dbReference type="PANTHER" id="PTHR22912:SF217">
    <property type="entry name" value="DIHYDROLIPOYL DEHYDROGENASE"/>
    <property type="match status" value="1"/>
</dbReference>
<dbReference type="FunFam" id="3.30.390.30:FF:000001">
    <property type="entry name" value="Dihydrolipoyl dehydrogenase"/>
    <property type="match status" value="1"/>
</dbReference>
<dbReference type="InterPro" id="IPR000089">
    <property type="entry name" value="Biotin_lipoyl"/>
</dbReference>
<accession>A0AAE3KZH0</accession>
<evidence type="ECO:0000256" key="10">
    <source>
        <dbReference type="ARBA" id="ARBA00023157"/>
    </source>
</evidence>
<comment type="similarity">
    <text evidence="2 16">Belongs to the class-I pyridine nucleotide-disulfide oxidoreductase family.</text>
</comment>
<dbReference type="InterPro" id="IPR004099">
    <property type="entry name" value="Pyr_nucl-diS_OxRdtase_dimer"/>
</dbReference>
<evidence type="ECO:0000259" key="17">
    <source>
        <dbReference type="PROSITE" id="PS50968"/>
    </source>
</evidence>
<sequence length="568" mass="61142">MAIEIIMPKAGMAMEEGTIVKWFKKEGDTVEMGEPLLEILTDKVNMEVEAPASGVLLKILAQEGEVLPVITTIGYIGKAGEVLSEGEKPKAHENIEKVEEIKLDSVKEDYDIVVLGAGPGGYVAAIRGAQLGAKVALIEEQAIGGTCLNWGCIPTKTLVKNAEILHYMKNAGSRGIKVGKPEVDIKQMIANKDKVVRQLVTGIEVILKSNGVEVIRGRGKVEKDHTVAMITGKDRGRKVSYNKLIIATGSSAAIPPISGLHQEGILTNKEILSLEEVPKHLVIIGGGVIGVEFATIFQALGSRVTIVEMAPRLVPNMDKDISHMLQQSLKMQGIEVLIDTKVEAVEKQGSSFKVVVQDTEQREITGDRVLVSVGRSPNLKGIEDIGLNIEKNRIVVNKKLETNKKDIYAIGDVTGEILLAHVASTQGTIAAENAMGASREMDYRYIPSGIYTLPEIGAVGLTEEQARAKYKDISVGKFPLTASGKALAMGETQGLVKIIIEKKYGEILGVHIFGPNATELVGEATAIMQLEGTVEELVRIIHAHPTMAESIMEAAHVALGQPIHLPKK</sequence>
<evidence type="ECO:0000256" key="4">
    <source>
        <dbReference type="ARBA" id="ARBA00016961"/>
    </source>
</evidence>
<name>A0AAE3KZH0_9FIRM</name>
<keyword evidence="11 16" id="KW-0676">Redox-active center</keyword>
<dbReference type="Gene3D" id="2.40.50.100">
    <property type="match status" value="1"/>
</dbReference>
<dbReference type="InterPro" id="IPR036188">
    <property type="entry name" value="FAD/NAD-bd_sf"/>
</dbReference>
<keyword evidence="14" id="KW-0547">Nucleotide-binding</keyword>
<reference evidence="18" key="1">
    <citation type="submission" date="2022-07" db="EMBL/GenBank/DDBJ databases">
        <title>Enhanced cultured diversity of the mouse gut microbiota enables custom-made synthetic communities.</title>
        <authorList>
            <person name="Afrizal A."/>
        </authorList>
    </citation>
    <scope>NUCLEOTIDE SEQUENCE</scope>
    <source>
        <strain evidence="18">DSM 28593</strain>
    </source>
</reference>
<dbReference type="EC" id="1.8.1.4" evidence="3 16"/>
<evidence type="ECO:0000256" key="9">
    <source>
        <dbReference type="ARBA" id="ARBA00023027"/>
    </source>
</evidence>
<dbReference type="InterPro" id="IPR012999">
    <property type="entry name" value="Pyr_OxRdtase_I_AS"/>
</dbReference>
<dbReference type="EMBL" id="JANKAS010000004">
    <property type="protein sequence ID" value="MCR1898696.1"/>
    <property type="molecule type" value="Genomic_DNA"/>
</dbReference>
<organism evidence="18 19">
    <name type="scientific">Irregularibacter muris</name>
    <dbReference type="NCBI Taxonomy" id="1796619"/>
    <lineage>
        <taxon>Bacteria</taxon>
        <taxon>Bacillati</taxon>
        <taxon>Bacillota</taxon>
        <taxon>Clostridia</taxon>
        <taxon>Eubacteriales</taxon>
        <taxon>Eubacteriaceae</taxon>
        <taxon>Irregularibacter</taxon>
    </lineage>
</organism>
<evidence type="ECO:0000313" key="19">
    <source>
        <dbReference type="Proteomes" id="UP001205748"/>
    </source>
</evidence>
<dbReference type="PIRSF" id="PIRSF000350">
    <property type="entry name" value="Mercury_reductase_MerA"/>
    <property type="match status" value="1"/>
</dbReference>
<evidence type="ECO:0000256" key="1">
    <source>
        <dbReference type="ARBA" id="ARBA00004496"/>
    </source>
</evidence>
<feature type="binding site" evidence="14">
    <location>
        <position position="374"/>
    </location>
    <ligand>
        <name>NAD(+)</name>
        <dbReference type="ChEBI" id="CHEBI:57540"/>
    </ligand>
</feature>
<feature type="binding site" evidence="14">
    <location>
        <position position="219"/>
    </location>
    <ligand>
        <name>FAD</name>
        <dbReference type="ChEBI" id="CHEBI:57692"/>
    </ligand>
</feature>
<dbReference type="InterPro" id="IPR001100">
    <property type="entry name" value="Pyr_nuc-diS_OxRdtase"/>
</dbReference>
<evidence type="ECO:0000256" key="3">
    <source>
        <dbReference type="ARBA" id="ARBA00012608"/>
    </source>
</evidence>
<evidence type="ECO:0000256" key="5">
    <source>
        <dbReference type="ARBA" id="ARBA00022490"/>
    </source>
</evidence>
<dbReference type="PANTHER" id="PTHR22912">
    <property type="entry name" value="DISULFIDE OXIDOREDUCTASE"/>
    <property type="match status" value="1"/>
</dbReference>
<evidence type="ECO:0000256" key="15">
    <source>
        <dbReference type="PIRSR" id="PIRSR000350-4"/>
    </source>
</evidence>
<evidence type="ECO:0000256" key="16">
    <source>
        <dbReference type="RuleBase" id="RU003692"/>
    </source>
</evidence>
<comment type="caution">
    <text evidence="18">The sequence shown here is derived from an EMBL/GenBank/DDBJ whole genome shotgun (WGS) entry which is preliminary data.</text>
</comment>
<dbReference type="SUPFAM" id="SSF51905">
    <property type="entry name" value="FAD/NAD(P)-binding domain"/>
    <property type="match status" value="1"/>
</dbReference>
<dbReference type="Proteomes" id="UP001205748">
    <property type="component" value="Unassembled WGS sequence"/>
</dbReference>
<dbReference type="PRINTS" id="PR00368">
    <property type="entry name" value="FADPNR"/>
</dbReference>
<comment type="catalytic activity">
    <reaction evidence="12 16">
        <text>N(6)-[(R)-dihydrolipoyl]-L-lysyl-[protein] + NAD(+) = N(6)-[(R)-lipoyl]-L-lysyl-[protein] + NADH + H(+)</text>
        <dbReference type="Rhea" id="RHEA:15045"/>
        <dbReference type="Rhea" id="RHEA-COMP:10474"/>
        <dbReference type="Rhea" id="RHEA-COMP:10475"/>
        <dbReference type="ChEBI" id="CHEBI:15378"/>
        <dbReference type="ChEBI" id="CHEBI:57540"/>
        <dbReference type="ChEBI" id="CHEBI:57945"/>
        <dbReference type="ChEBI" id="CHEBI:83099"/>
        <dbReference type="ChEBI" id="CHEBI:83100"/>
        <dbReference type="EC" id="1.8.1.4"/>
    </reaction>
</comment>
<dbReference type="Pfam" id="PF00364">
    <property type="entry name" value="Biotin_lipoyl"/>
    <property type="match status" value="1"/>
</dbReference>
<feature type="binding site" evidence="14">
    <location>
        <begin position="285"/>
        <end position="292"/>
    </location>
    <ligand>
        <name>NAD(+)</name>
        <dbReference type="ChEBI" id="CHEBI:57540"/>
    </ligand>
</feature>
<evidence type="ECO:0000256" key="2">
    <source>
        <dbReference type="ARBA" id="ARBA00007532"/>
    </source>
</evidence>
<keyword evidence="19" id="KW-1185">Reference proteome</keyword>
<feature type="active site" description="Proton acceptor" evidence="13">
    <location>
        <position position="544"/>
    </location>
</feature>
<keyword evidence="7 14" id="KW-0274">FAD</keyword>
<dbReference type="GO" id="GO:0006103">
    <property type="term" value="P:2-oxoglutarate metabolic process"/>
    <property type="evidence" value="ECO:0007669"/>
    <property type="project" value="TreeGrafter"/>
</dbReference>
<dbReference type="Gene3D" id="3.50.50.60">
    <property type="entry name" value="FAD/NAD(P)-binding domain"/>
    <property type="match status" value="2"/>
</dbReference>
<dbReference type="CDD" id="cd06849">
    <property type="entry name" value="lipoyl_domain"/>
    <property type="match status" value="1"/>
</dbReference>
<evidence type="ECO:0000256" key="8">
    <source>
        <dbReference type="ARBA" id="ARBA00023002"/>
    </source>
</evidence>
<dbReference type="PRINTS" id="PR00411">
    <property type="entry name" value="PNDRDTASEI"/>
</dbReference>
<dbReference type="PROSITE" id="PS00076">
    <property type="entry name" value="PYRIDINE_REDOX_1"/>
    <property type="match status" value="1"/>
</dbReference>
<dbReference type="InterPro" id="IPR006258">
    <property type="entry name" value="Lipoamide_DH"/>
</dbReference>
<feature type="binding site" evidence="14">
    <location>
        <position position="308"/>
    </location>
    <ligand>
        <name>NAD(+)</name>
        <dbReference type="ChEBI" id="CHEBI:57540"/>
    </ligand>
</feature>
<dbReference type="Pfam" id="PF02852">
    <property type="entry name" value="Pyr_redox_dim"/>
    <property type="match status" value="1"/>
</dbReference>
<dbReference type="GO" id="GO:0005737">
    <property type="term" value="C:cytoplasm"/>
    <property type="evidence" value="ECO:0007669"/>
    <property type="project" value="UniProtKB-SubCell"/>
</dbReference>
<evidence type="ECO:0000256" key="11">
    <source>
        <dbReference type="ARBA" id="ARBA00023284"/>
    </source>
</evidence>
<dbReference type="GO" id="GO:0050660">
    <property type="term" value="F:flavin adenine dinucleotide binding"/>
    <property type="evidence" value="ECO:0007669"/>
    <property type="project" value="InterPro"/>
</dbReference>
<keyword evidence="9 14" id="KW-0520">NAD</keyword>
<dbReference type="InterPro" id="IPR016156">
    <property type="entry name" value="FAD/NAD-linked_Rdtase_dimer_sf"/>
</dbReference>
<dbReference type="SUPFAM" id="SSF55424">
    <property type="entry name" value="FAD/NAD-linked reductases, dimerisation (C-terminal) domain"/>
    <property type="match status" value="1"/>
</dbReference>
<dbReference type="Pfam" id="PF07992">
    <property type="entry name" value="Pyr_redox_2"/>
    <property type="match status" value="1"/>
</dbReference>
<dbReference type="GO" id="GO:0004148">
    <property type="term" value="F:dihydrolipoyl dehydrogenase (NADH) activity"/>
    <property type="evidence" value="ECO:0007669"/>
    <property type="project" value="UniProtKB-EC"/>
</dbReference>
<evidence type="ECO:0000256" key="7">
    <source>
        <dbReference type="ARBA" id="ARBA00022827"/>
    </source>
</evidence>
<proteinExistence type="inferred from homology"/>
<dbReference type="InterPro" id="IPR023753">
    <property type="entry name" value="FAD/NAD-binding_dom"/>
</dbReference>
<keyword evidence="6 16" id="KW-0285">Flavoprotein</keyword>
<dbReference type="InterPro" id="IPR050151">
    <property type="entry name" value="Class-I_Pyr_Nuc-Dis_Oxidored"/>
</dbReference>
<feature type="binding site" evidence="14">
    <location>
        <position position="412"/>
    </location>
    <ligand>
        <name>FAD</name>
        <dbReference type="ChEBI" id="CHEBI:57692"/>
    </ligand>
</feature>
<feature type="binding site" evidence="14">
    <location>
        <position position="156"/>
    </location>
    <ligand>
        <name>FAD</name>
        <dbReference type="ChEBI" id="CHEBI:57692"/>
    </ligand>
</feature>
<comment type="subcellular location">
    <subcellularLocation>
        <location evidence="1">Cytoplasm</location>
    </subcellularLocation>
</comment>
<evidence type="ECO:0000256" key="14">
    <source>
        <dbReference type="PIRSR" id="PIRSR000350-3"/>
    </source>
</evidence>
<feature type="disulfide bond" description="Redox-active" evidence="15">
    <location>
        <begin position="147"/>
        <end position="152"/>
    </location>
</feature>
<feature type="binding site" evidence="14">
    <location>
        <begin position="248"/>
        <end position="250"/>
    </location>
    <ligand>
        <name>FAD</name>
        <dbReference type="ChEBI" id="CHEBI:57692"/>
    </ligand>
</feature>
<keyword evidence="5" id="KW-0963">Cytoplasm</keyword>
<dbReference type="PROSITE" id="PS50968">
    <property type="entry name" value="BIOTINYL_LIPOYL"/>
    <property type="match status" value="1"/>
</dbReference>
<gene>
    <name evidence="18" type="primary">lpdA</name>
    <name evidence="18" type="ORF">NSA47_06785</name>
</gene>
<dbReference type="Gene3D" id="3.30.390.30">
    <property type="match status" value="1"/>
</dbReference>
<protein>
    <recommendedName>
        <fullName evidence="4 16">Dihydrolipoyl dehydrogenase</fullName>
        <ecNumber evidence="3 16">1.8.1.4</ecNumber>
    </recommendedName>
</protein>
<keyword evidence="8 16" id="KW-0560">Oxidoreductase</keyword>
<evidence type="ECO:0000313" key="18">
    <source>
        <dbReference type="EMBL" id="MCR1898696.1"/>
    </source>
</evidence>
<feature type="domain" description="Lipoyl-binding" evidence="17">
    <location>
        <begin position="2"/>
        <end position="77"/>
    </location>
</feature>
<dbReference type="InterPro" id="IPR011053">
    <property type="entry name" value="Single_hybrid_motif"/>
</dbReference>
<comment type="miscellaneous">
    <text evidence="16">The active site is a redox-active disulfide bond.</text>
</comment>
<evidence type="ECO:0000256" key="12">
    <source>
        <dbReference type="ARBA" id="ARBA00049187"/>
    </source>
</evidence>